<evidence type="ECO:0000313" key="1">
    <source>
        <dbReference type="EMBL" id="CAL1387878.1"/>
    </source>
</evidence>
<protein>
    <submittedName>
        <fullName evidence="1">Uncharacterized protein</fullName>
    </submittedName>
</protein>
<proteinExistence type="predicted"/>
<gene>
    <name evidence="1" type="ORF">LTRI10_LOCUS28832</name>
</gene>
<accession>A0AAV2EQL4</accession>
<organism evidence="1 2">
    <name type="scientific">Linum trigynum</name>
    <dbReference type="NCBI Taxonomy" id="586398"/>
    <lineage>
        <taxon>Eukaryota</taxon>
        <taxon>Viridiplantae</taxon>
        <taxon>Streptophyta</taxon>
        <taxon>Embryophyta</taxon>
        <taxon>Tracheophyta</taxon>
        <taxon>Spermatophyta</taxon>
        <taxon>Magnoliopsida</taxon>
        <taxon>eudicotyledons</taxon>
        <taxon>Gunneridae</taxon>
        <taxon>Pentapetalae</taxon>
        <taxon>rosids</taxon>
        <taxon>fabids</taxon>
        <taxon>Malpighiales</taxon>
        <taxon>Linaceae</taxon>
        <taxon>Linum</taxon>
    </lineage>
</organism>
<dbReference type="EMBL" id="OZ034818">
    <property type="protein sequence ID" value="CAL1387878.1"/>
    <property type="molecule type" value="Genomic_DNA"/>
</dbReference>
<reference evidence="1 2" key="1">
    <citation type="submission" date="2024-04" db="EMBL/GenBank/DDBJ databases">
        <authorList>
            <person name="Fracassetti M."/>
        </authorList>
    </citation>
    <scope>NUCLEOTIDE SEQUENCE [LARGE SCALE GENOMIC DNA]</scope>
</reference>
<name>A0AAV2EQL4_9ROSI</name>
<dbReference type="AlphaFoldDB" id="A0AAV2EQL4"/>
<evidence type="ECO:0000313" key="2">
    <source>
        <dbReference type="Proteomes" id="UP001497516"/>
    </source>
</evidence>
<dbReference type="Proteomes" id="UP001497516">
    <property type="component" value="Chromosome 5"/>
</dbReference>
<sequence>MEIRGRPAGIFSCSHCQLQPLPGLYMIAFRVLSVRGDTKQLSTRVIPIINIKPLRMSFCRKTGLLSEELPTFRPAREPAKPSWQ</sequence>
<keyword evidence="2" id="KW-1185">Reference proteome</keyword>